<comment type="caution">
    <text evidence="8">The sequence shown here is derived from an EMBL/GenBank/DDBJ whole genome shotgun (WGS) entry which is preliminary data.</text>
</comment>
<feature type="region of interest" description="Disordered" evidence="5">
    <location>
        <begin position="206"/>
        <end position="232"/>
    </location>
</feature>
<dbReference type="PANTHER" id="PTHR11662">
    <property type="entry name" value="SOLUTE CARRIER FAMILY 17"/>
    <property type="match status" value="1"/>
</dbReference>
<proteinExistence type="predicted"/>
<evidence type="ECO:0000256" key="3">
    <source>
        <dbReference type="ARBA" id="ARBA00022989"/>
    </source>
</evidence>
<evidence type="ECO:0000256" key="6">
    <source>
        <dbReference type="SAM" id="Phobius"/>
    </source>
</evidence>
<feature type="transmembrane region" description="Helical" evidence="6">
    <location>
        <begin position="412"/>
        <end position="434"/>
    </location>
</feature>
<evidence type="ECO:0000256" key="4">
    <source>
        <dbReference type="ARBA" id="ARBA00023136"/>
    </source>
</evidence>
<evidence type="ECO:0000256" key="5">
    <source>
        <dbReference type="SAM" id="MobiDB-lite"/>
    </source>
</evidence>
<feature type="domain" description="Major facilitator superfamily (MFS) profile" evidence="7">
    <location>
        <begin position="258"/>
        <end position="444"/>
    </location>
</feature>
<dbReference type="AlphaFoldDB" id="A0AAV2HPN8"/>
<evidence type="ECO:0000259" key="7">
    <source>
        <dbReference type="PROSITE" id="PS50850"/>
    </source>
</evidence>
<dbReference type="GO" id="GO:0022857">
    <property type="term" value="F:transmembrane transporter activity"/>
    <property type="evidence" value="ECO:0007669"/>
    <property type="project" value="InterPro"/>
</dbReference>
<keyword evidence="4 6" id="KW-0472">Membrane</keyword>
<evidence type="ECO:0000256" key="1">
    <source>
        <dbReference type="ARBA" id="ARBA00004141"/>
    </source>
</evidence>
<dbReference type="PANTHER" id="PTHR11662:SF399">
    <property type="entry name" value="FI19708P1-RELATED"/>
    <property type="match status" value="1"/>
</dbReference>
<dbReference type="InterPro" id="IPR020846">
    <property type="entry name" value="MFS_dom"/>
</dbReference>
<feature type="transmembrane region" description="Helical" evidence="6">
    <location>
        <begin position="347"/>
        <end position="366"/>
    </location>
</feature>
<keyword evidence="3 6" id="KW-1133">Transmembrane helix</keyword>
<feature type="transmembrane region" description="Helical" evidence="6">
    <location>
        <begin position="310"/>
        <end position="335"/>
    </location>
</feature>
<evidence type="ECO:0000256" key="2">
    <source>
        <dbReference type="ARBA" id="ARBA00022692"/>
    </source>
</evidence>
<evidence type="ECO:0000313" key="8">
    <source>
        <dbReference type="EMBL" id="CAL1536060.1"/>
    </source>
</evidence>
<dbReference type="Pfam" id="PF07690">
    <property type="entry name" value="MFS_1"/>
    <property type="match status" value="1"/>
</dbReference>
<gene>
    <name evidence="8" type="ORF">GSLYS_00009973001</name>
</gene>
<protein>
    <recommendedName>
        <fullName evidence="7">Major facilitator superfamily (MFS) profile domain-containing protein</fullName>
    </recommendedName>
</protein>
<dbReference type="InterPro" id="IPR036259">
    <property type="entry name" value="MFS_trans_sf"/>
</dbReference>
<dbReference type="Proteomes" id="UP001497497">
    <property type="component" value="Unassembled WGS sequence"/>
</dbReference>
<feature type="non-terminal residue" evidence="8">
    <location>
        <position position="444"/>
    </location>
</feature>
<dbReference type="InterPro" id="IPR050382">
    <property type="entry name" value="MFS_Na/Anion_cotransporter"/>
</dbReference>
<evidence type="ECO:0000313" key="9">
    <source>
        <dbReference type="Proteomes" id="UP001497497"/>
    </source>
</evidence>
<feature type="compositionally biased region" description="Basic and acidic residues" evidence="5">
    <location>
        <begin position="214"/>
        <end position="232"/>
    </location>
</feature>
<keyword evidence="2 6" id="KW-0812">Transmembrane</keyword>
<comment type="subcellular location">
    <subcellularLocation>
        <location evidence="1">Membrane</location>
        <topology evidence="1">Multi-pass membrane protein</topology>
    </subcellularLocation>
</comment>
<organism evidence="8 9">
    <name type="scientific">Lymnaea stagnalis</name>
    <name type="common">Great pond snail</name>
    <name type="synonym">Helix stagnalis</name>
    <dbReference type="NCBI Taxonomy" id="6523"/>
    <lineage>
        <taxon>Eukaryota</taxon>
        <taxon>Metazoa</taxon>
        <taxon>Spiralia</taxon>
        <taxon>Lophotrochozoa</taxon>
        <taxon>Mollusca</taxon>
        <taxon>Gastropoda</taxon>
        <taxon>Heterobranchia</taxon>
        <taxon>Euthyneura</taxon>
        <taxon>Panpulmonata</taxon>
        <taxon>Hygrophila</taxon>
        <taxon>Lymnaeoidea</taxon>
        <taxon>Lymnaeidae</taxon>
        <taxon>Lymnaea</taxon>
    </lineage>
</organism>
<dbReference type="GO" id="GO:0016020">
    <property type="term" value="C:membrane"/>
    <property type="evidence" value="ECO:0007669"/>
    <property type="project" value="UniProtKB-SubCell"/>
</dbReference>
<dbReference type="InterPro" id="IPR011701">
    <property type="entry name" value="MFS"/>
</dbReference>
<dbReference type="PROSITE" id="PS50850">
    <property type="entry name" value="MFS"/>
    <property type="match status" value="1"/>
</dbReference>
<dbReference type="Gene3D" id="1.20.1250.20">
    <property type="entry name" value="MFS general substrate transporter like domains"/>
    <property type="match status" value="1"/>
</dbReference>
<name>A0AAV2HPN8_LYMST</name>
<feature type="transmembrane region" description="Helical" evidence="6">
    <location>
        <begin position="372"/>
        <end position="391"/>
    </location>
</feature>
<dbReference type="SUPFAM" id="SSF103473">
    <property type="entry name" value="MFS general substrate transporter"/>
    <property type="match status" value="1"/>
</dbReference>
<keyword evidence="9" id="KW-1185">Reference proteome</keyword>
<reference evidence="8 9" key="1">
    <citation type="submission" date="2024-04" db="EMBL/GenBank/DDBJ databases">
        <authorList>
            <consortium name="Genoscope - CEA"/>
            <person name="William W."/>
        </authorList>
    </citation>
    <scope>NUCLEOTIDE SEQUENCE [LARGE SCALE GENOMIC DNA]</scope>
</reference>
<dbReference type="EMBL" id="CAXITT010000220">
    <property type="protein sequence ID" value="CAL1536060.1"/>
    <property type="molecule type" value="Genomic_DNA"/>
</dbReference>
<sequence>MDVGDTHSIRIRHENGHWLLGNSVSCYIDDTLEGAISLPQSNWSRLDHRHSQPCYPNQSDSGICSETTSAIEPMSHIKDQHTALTLDDALTLAHNALEDSVCLDIAHLHALYPDNLHNCNEIQTPKGKSDSLCSLEIASIHPNLNLQPCVDDLPESATHDLNNGLQADQQHPLQADLPHPYVKRNSSSDRHHYSNIYHLVTSKFHPLSKKQKHEQKEDECAKEDPDRSKPPRETFCTKYTSCRWVLAYMCFLARFVQTALRQCMGIAVVGMTLKTTAQVAVHNLTQDTFVANDVGNSSSEINRTITLQEFVWSSVFEGVLLASFNVGAIITPIIVGYLTTRHGGRSLMTSSLVCAGVFTGLLPLVAQLHPSLIIVSRIITGIALSGTDSLVQAMWAKWAPRYEMASLASCSYTGLSVAGVLTFLVCGYLVSIGGDGKGWPYIFY</sequence>
<accession>A0AAV2HPN8</accession>